<feature type="domain" description="SSD" evidence="7">
    <location>
        <begin position="255"/>
        <end position="380"/>
    </location>
</feature>
<keyword evidence="4 6" id="KW-1133">Transmembrane helix</keyword>
<organism evidence="8 9">
    <name type="scientific">Capnocytophaga bilenii</name>
    <dbReference type="NCBI Taxonomy" id="2819369"/>
    <lineage>
        <taxon>Bacteria</taxon>
        <taxon>Pseudomonadati</taxon>
        <taxon>Bacteroidota</taxon>
        <taxon>Flavobacteriia</taxon>
        <taxon>Flavobacteriales</taxon>
        <taxon>Flavobacteriaceae</taxon>
        <taxon>Capnocytophaga</taxon>
    </lineage>
</organism>
<dbReference type="PANTHER" id="PTHR33406">
    <property type="entry name" value="MEMBRANE PROTEIN MJ1562-RELATED"/>
    <property type="match status" value="1"/>
</dbReference>
<keyword evidence="5 6" id="KW-0472">Membrane</keyword>
<feature type="transmembrane region" description="Helical" evidence="6">
    <location>
        <begin position="357"/>
        <end position="381"/>
    </location>
</feature>
<evidence type="ECO:0000313" key="8">
    <source>
        <dbReference type="EMBL" id="MBO1883133.1"/>
    </source>
</evidence>
<protein>
    <submittedName>
        <fullName evidence="8">MMPL family transporter</fullName>
    </submittedName>
</protein>
<sequence length="801" mass="90477">MFKWVKAAFWSNIAGLILRNRITFLLLLVAITIGLASQWKYIRFTFTEANMLPDDHPVNMQYKNFLSKFGEEGNLILLALDDPNIYTPDVLNKWIALSKELKQFKQIDAVISIDNLPILVKDTATQRFITHKFITKEVKTQAEADSLRQVLSERLPFYENLIYNKATNTLQTAVYMNKKIVNTKARKDFILNDFIPIIEKFEQQTGLKVHTSGMPYIRTLSAQNIMDEIGLFIIAALISTSLIFFFFFRSFRAMLISLGVVSIAVMWVFGFLGLFDYEITILTGLIPPLVIVIGIPNCVFLINKYQQEISKHGNQAKSLVRVIGNVGNVTLLTNLTTAIGFATFIFTESTLLKQFGIIASINVLSIFFISLLFIPIVYSYLPIPKEKHLRHLHRNWIGGLIKFIENTVKHHRIAVFVVAIGLLVASIIGIYKIKVSGSLIEDMPKSAAFFDDISFFEKNYGGIMPLEITIDTKQKNGVTKLANLKRIDELCSHIEEIPEISKPLSIVNLVKYVKQAYYNGNPKYYSLPTSQEQTFILSYIKNSKGKANILSAYVDSLGQTARITTFMKDIGTEKMQQIEEDIYNKAQKLFPSDKYEVKITGKAYLFTKGTNYLASNLIWSLALAILLIATIMAYMFRSFKMIVVSLIPNLLPLLITAGLMGYFGIPLKPSTILVFSIAFGISVDDTIHFLAKYRLELVARNWKISKSVYGALRETGISMFYTSVVLLSGFSVFLLSSFGGTKALGGLISATLLFAMMTNLILLPSLLLSLERSLSNKHTIKEPNIDIFPKEEEEQHNEKEN</sequence>
<evidence type="ECO:0000256" key="1">
    <source>
        <dbReference type="ARBA" id="ARBA00004651"/>
    </source>
</evidence>
<reference evidence="8 9" key="1">
    <citation type="submission" date="2021-03" db="EMBL/GenBank/DDBJ databases">
        <title>Isolation and description of Capnocytophaga bilenii sp. nov., a novel Capnocytophaga species, isolated from a gingivitis subject.</title>
        <authorList>
            <person name="Antezack A."/>
            <person name="Monnet-Corti V."/>
            <person name="La Scola B."/>
        </authorList>
    </citation>
    <scope>NUCLEOTIDE SEQUENCE [LARGE SCALE GENOMIC DNA]</scope>
    <source>
        <strain evidence="8 9">Marseille-Q4570</strain>
    </source>
</reference>
<dbReference type="PROSITE" id="PS50156">
    <property type="entry name" value="SSD"/>
    <property type="match status" value="2"/>
</dbReference>
<comment type="subcellular location">
    <subcellularLocation>
        <location evidence="1">Cell membrane</location>
        <topology evidence="1">Multi-pass membrane protein</topology>
    </subcellularLocation>
</comment>
<evidence type="ECO:0000256" key="2">
    <source>
        <dbReference type="ARBA" id="ARBA00022475"/>
    </source>
</evidence>
<gene>
    <name evidence="8" type="ORF">J4N46_01500</name>
</gene>
<dbReference type="SUPFAM" id="SSF82866">
    <property type="entry name" value="Multidrug efflux transporter AcrB transmembrane domain"/>
    <property type="match status" value="2"/>
</dbReference>
<dbReference type="Proteomes" id="UP000681610">
    <property type="component" value="Unassembled WGS sequence"/>
</dbReference>
<evidence type="ECO:0000256" key="6">
    <source>
        <dbReference type="SAM" id="Phobius"/>
    </source>
</evidence>
<evidence type="ECO:0000259" key="7">
    <source>
        <dbReference type="PROSITE" id="PS50156"/>
    </source>
</evidence>
<proteinExistence type="predicted"/>
<dbReference type="Gene3D" id="1.20.1640.10">
    <property type="entry name" value="Multidrug efflux transporter AcrB transmembrane domain"/>
    <property type="match status" value="2"/>
</dbReference>
<dbReference type="EMBL" id="JAGDYP010000001">
    <property type="protein sequence ID" value="MBO1883133.1"/>
    <property type="molecule type" value="Genomic_DNA"/>
</dbReference>
<feature type="transmembrane region" description="Helical" evidence="6">
    <location>
        <begin position="281"/>
        <end position="302"/>
    </location>
</feature>
<feature type="transmembrane region" description="Helical" evidence="6">
    <location>
        <begin position="712"/>
        <end position="735"/>
    </location>
</feature>
<evidence type="ECO:0000256" key="4">
    <source>
        <dbReference type="ARBA" id="ARBA00022989"/>
    </source>
</evidence>
<feature type="transmembrane region" description="Helical" evidence="6">
    <location>
        <begin position="643"/>
        <end position="665"/>
    </location>
</feature>
<dbReference type="PANTHER" id="PTHR33406:SF12">
    <property type="entry name" value="BLR2997 PROTEIN"/>
    <property type="match status" value="1"/>
</dbReference>
<keyword evidence="9" id="KW-1185">Reference proteome</keyword>
<feature type="transmembrane region" description="Helical" evidence="6">
    <location>
        <begin position="413"/>
        <end position="431"/>
    </location>
</feature>
<evidence type="ECO:0000256" key="3">
    <source>
        <dbReference type="ARBA" id="ARBA00022692"/>
    </source>
</evidence>
<feature type="transmembrane region" description="Helical" evidence="6">
    <location>
        <begin position="255"/>
        <end position="275"/>
    </location>
</feature>
<accession>A0ABS3PUY8</accession>
<keyword evidence="3 6" id="KW-0812">Transmembrane</keyword>
<comment type="caution">
    <text evidence="8">The sequence shown here is derived from an EMBL/GenBank/DDBJ whole genome shotgun (WGS) entry which is preliminary data.</text>
</comment>
<dbReference type="InterPro" id="IPR000731">
    <property type="entry name" value="SSD"/>
</dbReference>
<feature type="transmembrane region" description="Helical" evidence="6">
    <location>
        <begin position="747"/>
        <end position="768"/>
    </location>
</feature>
<dbReference type="RefSeq" id="WP_208057724.1">
    <property type="nucleotide sequence ID" value="NZ_JAGDYP010000001.1"/>
</dbReference>
<keyword evidence="2" id="KW-1003">Cell membrane</keyword>
<dbReference type="Pfam" id="PF03176">
    <property type="entry name" value="MMPL"/>
    <property type="match status" value="2"/>
</dbReference>
<dbReference type="InterPro" id="IPR050545">
    <property type="entry name" value="Mycobact_MmpL"/>
</dbReference>
<feature type="transmembrane region" description="Helical" evidence="6">
    <location>
        <begin position="671"/>
        <end position="691"/>
    </location>
</feature>
<evidence type="ECO:0000313" key="9">
    <source>
        <dbReference type="Proteomes" id="UP000681610"/>
    </source>
</evidence>
<feature type="transmembrane region" description="Helical" evidence="6">
    <location>
        <begin position="322"/>
        <end position="345"/>
    </location>
</feature>
<evidence type="ECO:0000256" key="5">
    <source>
        <dbReference type="ARBA" id="ARBA00023136"/>
    </source>
</evidence>
<feature type="transmembrane region" description="Helical" evidence="6">
    <location>
        <begin position="229"/>
        <end position="248"/>
    </location>
</feature>
<dbReference type="InterPro" id="IPR004869">
    <property type="entry name" value="MMPL_dom"/>
</dbReference>
<feature type="domain" description="SSD" evidence="7">
    <location>
        <begin position="643"/>
        <end position="769"/>
    </location>
</feature>
<name>A0ABS3PUY8_9FLAO</name>
<feature type="transmembrane region" description="Helical" evidence="6">
    <location>
        <begin position="617"/>
        <end position="636"/>
    </location>
</feature>